<organism evidence="4 5">
    <name type="scientific">Neolewinella lacunae</name>
    <dbReference type="NCBI Taxonomy" id="1517758"/>
    <lineage>
        <taxon>Bacteria</taxon>
        <taxon>Pseudomonadati</taxon>
        <taxon>Bacteroidota</taxon>
        <taxon>Saprospiria</taxon>
        <taxon>Saprospirales</taxon>
        <taxon>Lewinellaceae</taxon>
        <taxon>Neolewinella</taxon>
    </lineage>
</organism>
<sequence>MHPMRIRPITSADNRAVAQVIRTVMPEFNCVGEGFSINDPEVDDMAAHYNSPGATFFVLETGAAAGAPPRPPEWGELGRGAEIVGCAGFAPLTGSDGKTCELRKMYLLPSARGQGGGKMLMTACLEGARQAGYTQIYLETVTAMETAQQVYLRSGFRYIEGPLGATGHSGCDRFMIRDL</sequence>
<dbReference type="PROSITE" id="PS51186">
    <property type="entry name" value="GNAT"/>
    <property type="match status" value="1"/>
</dbReference>
<dbReference type="Pfam" id="PF00583">
    <property type="entry name" value="Acetyltransf_1"/>
    <property type="match status" value="1"/>
</dbReference>
<evidence type="ECO:0000256" key="2">
    <source>
        <dbReference type="ARBA" id="ARBA00023315"/>
    </source>
</evidence>
<dbReference type="GO" id="GO:0016747">
    <property type="term" value="F:acyltransferase activity, transferring groups other than amino-acyl groups"/>
    <property type="evidence" value="ECO:0007669"/>
    <property type="project" value="InterPro"/>
</dbReference>
<dbReference type="InterPro" id="IPR000182">
    <property type="entry name" value="GNAT_dom"/>
</dbReference>
<evidence type="ECO:0000256" key="1">
    <source>
        <dbReference type="ARBA" id="ARBA00022679"/>
    </source>
</evidence>
<feature type="domain" description="N-acetyltransferase" evidence="3">
    <location>
        <begin position="4"/>
        <end position="179"/>
    </location>
</feature>
<dbReference type="Gene3D" id="3.40.630.30">
    <property type="match status" value="1"/>
</dbReference>
<dbReference type="PANTHER" id="PTHR43877:SF2">
    <property type="entry name" value="AMINOALKYLPHOSPHONATE N-ACETYLTRANSFERASE-RELATED"/>
    <property type="match status" value="1"/>
</dbReference>
<protein>
    <submittedName>
        <fullName evidence="4">GNAT family N-acetyltransferase</fullName>
    </submittedName>
</protein>
<dbReference type="PANTHER" id="PTHR43877">
    <property type="entry name" value="AMINOALKYLPHOSPHONATE N-ACETYLTRANSFERASE-RELATED-RELATED"/>
    <property type="match status" value="1"/>
</dbReference>
<keyword evidence="2" id="KW-0012">Acyltransferase</keyword>
<keyword evidence="5" id="KW-1185">Reference proteome</keyword>
<gene>
    <name evidence="4" type="ORF">H9S92_21215</name>
</gene>
<comment type="caution">
    <text evidence="4">The sequence shown here is derived from an EMBL/GenBank/DDBJ whole genome shotgun (WGS) entry which is preliminary data.</text>
</comment>
<dbReference type="Proteomes" id="UP000650081">
    <property type="component" value="Unassembled WGS sequence"/>
</dbReference>
<reference evidence="4" key="1">
    <citation type="submission" date="2020-08" db="EMBL/GenBank/DDBJ databases">
        <title>Lewinella bacteria from marine environments.</title>
        <authorList>
            <person name="Zhong Y."/>
        </authorList>
    </citation>
    <scope>NUCLEOTIDE SEQUENCE</scope>
    <source>
        <strain evidence="4">KCTC 42187</strain>
    </source>
</reference>
<proteinExistence type="predicted"/>
<dbReference type="SUPFAM" id="SSF55729">
    <property type="entry name" value="Acyl-CoA N-acyltransferases (Nat)"/>
    <property type="match status" value="1"/>
</dbReference>
<dbReference type="InterPro" id="IPR050832">
    <property type="entry name" value="Bact_Acetyltransf"/>
</dbReference>
<dbReference type="AlphaFoldDB" id="A0A923PS19"/>
<dbReference type="CDD" id="cd04301">
    <property type="entry name" value="NAT_SF"/>
    <property type="match status" value="1"/>
</dbReference>
<evidence type="ECO:0000259" key="3">
    <source>
        <dbReference type="PROSITE" id="PS51186"/>
    </source>
</evidence>
<accession>A0A923PS19</accession>
<evidence type="ECO:0000313" key="4">
    <source>
        <dbReference type="EMBL" id="MBC6996706.1"/>
    </source>
</evidence>
<keyword evidence="1" id="KW-0808">Transferase</keyword>
<dbReference type="InterPro" id="IPR016181">
    <property type="entry name" value="Acyl_CoA_acyltransferase"/>
</dbReference>
<dbReference type="EMBL" id="JACSIT010000154">
    <property type="protein sequence ID" value="MBC6996706.1"/>
    <property type="molecule type" value="Genomic_DNA"/>
</dbReference>
<evidence type="ECO:0000313" key="5">
    <source>
        <dbReference type="Proteomes" id="UP000650081"/>
    </source>
</evidence>
<name>A0A923PS19_9BACT</name>